<evidence type="ECO:0008006" key="3">
    <source>
        <dbReference type="Google" id="ProtNLM"/>
    </source>
</evidence>
<dbReference type="RefSeq" id="WP_345114407.1">
    <property type="nucleotide sequence ID" value="NZ_BAABDH010000041.1"/>
</dbReference>
<dbReference type="Proteomes" id="UP001499909">
    <property type="component" value="Unassembled WGS sequence"/>
</dbReference>
<name>A0ABP7NAX8_9BACT</name>
<comment type="caution">
    <text evidence="1">The sequence shown here is derived from an EMBL/GenBank/DDBJ whole genome shotgun (WGS) entry which is preliminary data.</text>
</comment>
<dbReference type="EMBL" id="BAABDH010000041">
    <property type="protein sequence ID" value="GAA3940334.1"/>
    <property type="molecule type" value="Genomic_DNA"/>
</dbReference>
<evidence type="ECO:0000313" key="2">
    <source>
        <dbReference type="Proteomes" id="UP001499909"/>
    </source>
</evidence>
<evidence type="ECO:0000313" key="1">
    <source>
        <dbReference type="EMBL" id="GAA3940334.1"/>
    </source>
</evidence>
<reference evidence="2" key="1">
    <citation type="journal article" date="2019" name="Int. J. Syst. Evol. Microbiol.">
        <title>The Global Catalogue of Microorganisms (GCM) 10K type strain sequencing project: providing services to taxonomists for standard genome sequencing and annotation.</title>
        <authorList>
            <consortium name="The Broad Institute Genomics Platform"/>
            <consortium name="The Broad Institute Genome Sequencing Center for Infectious Disease"/>
            <person name="Wu L."/>
            <person name="Ma J."/>
        </authorList>
    </citation>
    <scope>NUCLEOTIDE SEQUENCE [LARGE SCALE GENOMIC DNA]</scope>
    <source>
        <strain evidence="2">JCM 17214</strain>
    </source>
</reference>
<proteinExistence type="predicted"/>
<protein>
    <recommendedName>
        <fullName evidence="3">IgGFc-binding protein N-terminal domain-containing protein</fullName>
    </recommendedName>
</protein>
<gene>
    <name evidence="1" type="ORF">GCM10022406_25450</name>
</gene>
<sequence length="771" mass="83439">MLTQIDTLRYEAANFLLPIYFDDVSLDITVGEREPIDPDQAPTNPGAEVPQRLYAPGQTIIGQYCDDANARPQLGVTVVSIAASPYARADQDPAAALCAVPVGGGDLVGTYTYDESSSTITITATTSNGPWRSRAALNVPFVVNQSIYPVGAGETGTIYLKDAANYEATIPYTIPGTATGGIQVDTFTWEDGTLARIFYQAGPTRQLTFTNSDGNANKGVLSAAERGRASGALITAFCEGATRVEVRASLAKPYAVLKVLANSTECGYVEPAGPLTLERLTPFQPLPQQANGRVQVDTLGGALPVTVFVAGVTVQPEPVNADGFIEILGVPPGEHTAVIRDNEGEELSVDFTIPAPFVGGCTDPKATNRNQLATYEDGSCVYTPPVPAPVFQPPLLNPLRFVVPQAVDSCSQFETLDNVLFCQQSRPGHRVRPQYWQKVQHCDRLRLQVLTNYTAVEAVVQEHLSGTAVLTQAATQTVQLTGTAVPLLVQLSDNGDGRTRLRPADTILPENLLQSGRVTLSGGVSGAYLVRSRQKQASNGEEYLVLNRPWEEAGNALDIFVQWELLGPGYDVWQTTLDLSGLPEGRYQVRLRGSRAGWPDAEAVSEPLYLAEEHENTVVVEYKNTDNGYGMVWTPYAAGVLPRLRVEATFFRLKPAGTLNVHRNSNGAATVLASTAQRKTLLETYGLPDYLHEKLYLICRLDYLRVNGQRYTTDEVYQVAEQRASPLTGGAVALEQVEWLGVGNGHDAGLLPPPNANEYLLVNDEYLKVKV</sequence>
<organism evidence="1 2">
    <name type="scientific">Hymenobacter algoricola</name>
    <dbReference type="NCBI Taxonomy" id="486267"/>
    <lineage>
        <taxon>Bacteria</taxon>
        <taxon>Pseudomonadati</taxon>
        <taxon>Bacteroidota</taxon>
        <taxon>Cytophagia</taxon>
        <taxon>Cytophagales</taxon>
        <taxon>Hymenobacteraceae</taxon>
        <taxon>Hymenobacter</taxon>
    </lineage>
</organism>
<keyword evidence="2" id="KW-1185">Reference proteome</keyword>
<accession>A0ABP7NAX8</accession>